<comment type="caution">
    <text evidence="2">The sequence shown here is derived from an EMBL/GenBank/DDBJ whole genome shotgun (WGS) entry which is preliminary data.</text>
</comment>
<protein>
    <recommendedName>
        <fullName evidence="4">Thioredoxin domain-containing protein</fullName>
    </recommendedName>
</protein>
<organism evidence="2 3">
    <name type="scientific">Penicillium diatomitis</name>
    <dbReference type="NCBI Taxonomy" id="2819901"/>
    <lineage>
        <taxon>Eukaryota</taxon>
        <taxon>Fungi</taxon>
        <taxon>Dikarya</taxon>
        <taxon>Ascomycota</taxon>
        <taxon>Pezizomycotina</taxon>
        <taxon>Eurotiomycetes</taxon>
        <taxon>Eurotiomycetidae</taxon>
        <taxon>Eurotiales</taxon>
        <taxon>Aspergillaceae</taxon>
        <taxon>Penicillium</taxon>
    </lineage>
</organism>
<evidence type="ECO:0000256" key="1">
    <source>
        <dbReference type="SAM" id="MobiDB-lite"/>
    </source>
</evidence>
<feature type="compositionally biased region" description="Polar residues" evidence="1">
    <location>
        <begin position="57"/>
        <end position="70"/>
    </location>
</feature>
<feature type="compositionally biased region" description="Low complexity" evidence="1">
    <location>
        <begin position="36"/>
        <end position="55"/>
    </location>
</feature>
<name>A0A9W9WL56_9EURO</name>
<feature type="compositionally biased region" description="Basic residues" evidence="1">
    <location>
        <begin position="219"/>
        <end position="234"/>
    </location>
</feature>
<evidence type="ECO:0008006" key="4">
    <source>
        <dbReference type="Google" id="ProtNLM"/>
    </source>
</evidence>
<gene>
    <name evidence="2" type="ORF">N7539_009461</name>
</gene>
<feature type="region of interest" description="Disordered" evidence="1">
    <location>
        <begin position="33"/>
        <end position="70"/>
    </location>
</feature>
<feature type="compositionally biased region" description="Acidic residues" evidence="1">
    <location>
        <begin position="189"/>
        <end position="206"/>
    </location>
</feature>
<keyword evidence="3" id="KW-1185">Reference proteome</keyword>
<sequence>MPTDSEDEALFASLAAEEASSYRDTRIQQLNAEFASSKTNRTTDSSSTTTTTPFTLAHQSPTYPTLSTDQSVLDHTTSSTRSIIHFSHPDFARCDVMDAALARLAAAHHEVRFARVDVRNTPFLVEKLGIRVLPCVIGFRDGVGVERVVGFEGLGERGFDAVGGGFRIGVLERRMVGKGVFEEVRVGDGEEAGSEGEDGDEDESDDGERRRNGLMGRVGKAKPKGRSIRSGRVRRGMDEEDDDDWD</sequence>
<dbReference type="Gene3D" id="3.40.30.10">
    <property type="entry name" value="Glutaredoxin"/>
    <property type="match status" value="1"/>
</dbReference>
<reference evidence="2" key="1">
    <citation type="submission" date="2022-12" db="EMBL/GenBank/DDBJ databases">
        <authorList>
            <person name="Petersen C."/>
        </authorList>
    </citation>
    <scope>NUCLEOTIDE SEQUENCE</scope>
    <source>
        <strain evidence="2">IBT 30728</strain>
    </source>
</reference>
<dbReference type="RefSeq" id="XP_056785778.1">
    <property type="nucleotide sequence ID" value="XM_056939056.1"/>
</dbReference>
<dbReference type="AlphaFoldDB" id="A0A9W9WL56"/>
<proteinExistence type="predicted"/>
<evidence type="ECO:0000313" key="3">
    <source>
        <dbReference type="Proteomes" id="UP001148312"/>
    </source>
</evidence>
<dbReference type="PANTHER" id="PTHR21148">
    <property type="entry name" value="THIOREDOXIN DOMAIN-CONTAINING PROTEIN 9"/>
    <property type="match status" value="1"/>
</dbReference>
<dbReference type="SUPFAM" id="SSF52833">
    <property type="entry name" value="Thioredoxin-like"/>
    <property type="match status" value="1"/>
</dbReference>
<reference evidence="2" key="2">
    <citation type="journal article" date="2023" name="IMA Fungus">
        <title>Comparative genomic study of the Penicillium genus elucidates a diverse pangenome and 15 lateral gene transfer events.</title>
        <authorList>
            <person name="Petersen C."/>
            <person name="Sorensen T."/>
            <person name="Nielsen M.R."/>
            <person name="Sondergaard T.E."/>
            <person name="Sorensen J.L."/>
            <person name="Fitzpatrick D.A."/>
            <person name="Frisvad J.C."/>
            <person name="Nielsen K.L."/>
        </authorList>
    </citation>
    <scope>NUCLEOTIDE SEQUENCE</scope>
    <source>
        <strain evidence="2">IBT 30728</strain>
    </source>
</reference>
<dbReference type="Proteomes" id="UP001148312">
    <property type="component" value="Unassembled WGS sequence"/>
</dbReference>
<dbReference type="InterPro" id="IPR036249">
    <property type="entry name" value="Thioredoxin-like_sf"/>
</dbReference>
<evidence type="ECO:0000313" key="2">
    <source>
        <dbReference type="EMBL" id="KAJ5466732.1"/>
    </source>
</evidence>
<dbReference type="EMBL" id="JAPWDQ010000018">
    <property type="protein sequence ID" value="KAJ5466732.1"/>
    <property type="molecule type" value="Genomic_DNA"/>
</dbReference>
<dbReference type="GeneID" id="81629306"/>
<feature type="region of interest" description="Disordered" evidence="1">
    <location>
        <begin position="186"/>
        <end position="246"/>
    </location>
</feature>
<accession>A0A9W9WL56</accession>